<proteinExistence type="predicted"/>
<evidence type="ECO:0000313" key="2">
    <source>
        <dbReference type="EMBL" id="MFB9552643.1"/>
    </source>
</evidence>
<keyword evidence="3" id="KW-1185">Reference proteome</keyword>
<feature type="chain" id="PRO_5046358393" description="Lipoprotein" evidence="1">
    <location>
        <begin position="27"/>
        <end position="252"/>
    </location>
</feature>
<comment type="caution">
    <text evidence="2">The sequence shown here is derived from an EMBL/GenBank/DDBJ whole genome shotgun (WGS) entry which is preliminary data.</text>
</comment>
<gene>
    <name evidence="2" type="ORF">ACFFTP_00340</name>
</gene>
<protein>
    <recommendedName>
        <fullName evidence="4">Lipoprotein</fullName>
    </recommendedName>
</protein>
<dbReference type="RefSeq" id="WP_345487628.1">
    <property type="nucleotide sequence ID" value="NZ_BAAAWU010000001.1"/>
</dbReference>
<organism evidence="2 3">
    <name type="scientific">Streptomyces roseoviridis</name>
    <dbReference type="NCBI Taxonomy" id="67361"/>
    <lineage>
        <taxon>Bacteria</taxon>
        <taxon>Bacillati</taxon>
        <taxon>Actinomycetota</taxon>
        <taxon>Actinomycetes</taxon>
        <taxon>Kitasatosporales</taxon>
        <taxon>Streptomycetaceae</taxon>
        <taxon>Streptomyces</taxon>
    </lineage>
</organism>
<accession>A0ABV5QHF5</accession>
<dbReference type="Gene3D" id="2.50.20.20">
    <property type="match status" value="1"/>
</dbReference>
<name>A0ABV5QHF5_9ACTN</name>
<dbReference type="Proteomes" id="UP001589716">
    <property type="component" value="Unassembled WGS sequence"/>
</dbReference>
<sequence>MPAIVRPRRTALAAALCAVVALGATACGPFSGDDPKATGPFGDLTGPRIVDKAVAETKTATSLTMDISLKTTEGPLKAYVSTDLQGKCAGTMTVDTTGTAELLRPADKAVYLRFDEAFLKEQAKGEPEEVQQALLKELKDRWVKTDAEDPDAKDMLELCDLKALLADFEQTTAGTVRGEETTVGGRKALTLTQTLKDEKTTFYVATEGKPHLLKVVTTGGEEPGTITFSDYDKPVVAQTPQKKDIVDEKSLG</sequence>
<keyword evidence="1" id="KW-0732">Signal</keyword>
<evidence type="ECO:0008006" key="4">
    <source>
        <dbReference type="Google" id="ProtNLM"/>
    </source>
</evidence>
<evidence type="ECO:0000256" key="1">
    <source>
        <dbReference type="SAM" id="SignalP"/>
    </source>
</evidence>
<dbReference type="PROSITE" id="PS51257">
    <property type="entry name" value="PROKAR_LIPOPROTEIN"/>
    <property type="match status" value="1"/>
</dbReference>
<dbReference type="EMBL" id="JBHMCT010000001">
    <property type="protein sequence ID" value="MFB9552643.1"/>
    <property type="molecule type" value="Genomic_DNA"/>
</dbReference>
<reference evidence="2 3" key="1">
    <citation type="submission" date="2024-09" db="EMBL/GenBank/DDBJ databases">
        <authorList>
            <person name="Sun Q."/>
            <person name="Mori K."/>
        </authorList>
    </citation>
    <scope>NUCLEOTIDE SEQUENCE [LARGE SCALE GENOMIC DNA]</scope>
    <source>
        <strain evidence="2 3">JCM 4414</strain>
    </source>
</reference>
<evidence type="ECO:0000313" key="3">
    <source>
        <dbReference type="Proteomes" id="UP001589716"/>
    </source>
</evidence>
<feature type="signal peptide" evidence="1">
    <location>
        <begin position="1"/>
        <end position="26"/>
    </location>
</feature>